<proteinExistence type="predicted"/>
<dbReference type="InParanoid" id="A0A1J7J836"/>
<evidence type="ECO:0000313" key="1">
    <source>
        <dbReference type="EMBL" id="OIW35621.1"/>
    </source>
</evidence>
<evidence type="ECO:0000313" key="2">
    <source>
        <dbReference type="Proteomes" id="UP000182658"/>
    </source>
</evidence>
<keyword evidence="2" id="KW-1185">Reference proteome</keyword>
<sequence length="70" mass="7874">MLLASGLDRYRHSLVHSGSRPSRRPFCFNTGWFYPLEMLTKLVRGCEKGYRCGEVLIKALAGHTGSSDRS</sequence>
<gene>
    <name evidence="1" type="ORF">CONLIGDRAFT_65063</name>
</gene>
<accession>A0A1J7J836</accession>
<organism evidence="1 2">
    <name type="scientific">Coniochaeta ligniaria NRRL 30616</name>
    <dbReference type="NCBI Taxonomy" id="1408157"/>
    <lineage>
        <taxon>Eukaryota</taxon>
        <taxon>Fungi</taxon>
        <taxon>Dikarya</taxon>
        <taxon>Ascomycota</taxon>
        <taxon>Pezizomycotina</taxon>
        <taxon>Sordariomycetes</taxon>
        <taxon>Sordariomycetidae</taxon>
        <taxon>Coniochaetales</taxon>
        <taxon>Coniochaetaceae</taxon>
        <taxon>Coniochaeta</taxon>
    </lineage>
</organism>
<reference evidence="1 2" key="1">
    <citation type="submission" date="2016-10" db="EMBL/GenBank/DDBJ databases">
        <title>Draft genome sequence of Coniochaeta ligniaria NRRL30616, a lignocellulolytic fungus for bioabatement of inhibitors in plant biomass hydrolysates.</title>
        <authorList>
            <consortium name="DOE Joint Genome Institute"/>
            <person name="Jimenez D.J."/>
            <person name="Hector R.E."/>
            <person name="Riley R."/>
            <person name="Sun H."/>
            <person name="Grigoriev I.V."/>
            <person name="Van Elsas J.D."/>
            <person name="Nichols N.N."/>
        </authorList>
    </citation>
    <scope>NUCLEOTIDE SEQUENCE [LARGE SCALE GENOMIC DNA]</scope>
    <source>
        <strain evidence="1 2">NRRL 30616</strain>
    </source>
</reference>
<protein>
    <submittedName>
        <fullName evidence="1">Uncharacterized protein</fullName>
    </submittedName>
</protein>
<dbReference type="EMBL" id="KV875093">
    <property type="protein sequence ID" value="OIW35621.1"/>
    <property type="molecule type" value="Genomic_DNA"/>
</dbReference>
<dbReference type="AlphaFoldDB" id="A0A1J7J836"/>
<name>A0A1J7J836_9PEZI</name>
<dbReference type="Proteomes" id="UP000182658">
    <property type="component" value="Unassembled WGS sequence"/>
</dbReference>